<comment type="similarity">
    <text evidence="2">Belongs to the paired homeobox family. Bicoid subfamily.</text>
</comment>
<evidence type="ECO:0000256" key="3">
    <source>
        <dbReference type="ARBA" id="ARBA00022473"/>
    </source>
</evidence>
<protein>
    <submittedName>
        <fullName evidence="12">Aristaless related homeobox b</fullName>
    </submittedName>
</protein>
<dbReference type="FunFam" id="1.10.10.60:FF:000102">
    <property type="entry name" value="Aristaless related homeobox"/>
    <property type="match status" value="1"/>
</dbReference>
<dbReference type="InterPro" id="IPR050649">
    <property type="entry name" value="Paired_Homeobox_TFs"/>
</dbReference>
<evidence type="ECO:0000313" key="13">
    <source>
        <dbReference type="Proteomes" id="UP000694388"/>
    </source>
</evidence>
<accession>A0A8C4NIX4</accession>
<dbReference type="PANTHER" id="PTHR24329">
    <property type="entry name" value="HOMEOBOX PROTEIN ARISTALESS"/>
    <property type="match status" value="1"/>
</dbReference>
<comment type="subcellular location">
    <subcellularLocation>
        <location evidence="1 7 8">Nucleus</location>
    </subcellularLocation>
</comment>
<feature type="DNA-binding region" description="Homeobox" evidence="7">
    <location>
        <begin position="189"/>
        <end position="248"/>
    </location>
</feature>
<evidence type="ECO:0000313" key="12">
    <source>
        <dbReference type="Ensembl" id="ENSEBUP00000004879.1"/>
    </source>
</evidence>
<feature type="domain" description="OAR" evidence="11">
    <location>
        <begin position="358"/>
        <end position="371"/>
    </location>
</feature>
<feature type="compositionally biased region" description="Basic residues" evidence="9">
    <location>
        <begin position="104"/>
        <end position="120"/>
    </location>
</feature>
<evidence type="ECO:0000256" key="7">
    <source>
        <dbReference type="PROSITE-ProRule" id="PRU00108"/>
    </source>
</evidence>
<evidence type="ECO:0000256" key="6">
    <source>
        <dbReference type="ARBA" id="ARBA00023242"/>
    </source>
</evidence>
<dbReference type="GO" id="GO:0005634">
    <property type="term" value="C:nucleus"/>
    <property type="evidence" value="ECO:0007669"/>
    <property type="project" value="UniProtKB-SubCell"/>
</dbReference>
<dbReference type="PROSITE" id="PS00027">
    <property type="entry name" value="HOMEOBOX_1"/>
    <property type="match status" value="1"/>
</dbReference>
<keyword evidence="13" id="KW-1185">Reference proteome</keyword>
<dbReference type="GeneTree" id="ENSGT00940000160633"/>
<dbReference type="Pfam" id="PF00046">
    <property type="entry name" value="Homeodomain"/>
    <property type="match status" value="1"/>
</dbReference>
<keyword evidence="4 7" id="KW-0238">DNA-binding</keyword>
<evidence type="ECO:0000256" key="5">
    <source>
        <dbReference type="ARBA" id="ARBA00023155"/>
    </source>
</evidence>
<evidence type="ECO:0000256" key="2">
    <source>
        <dbReference type="ARBA" id="ARBA00006503"/>
    </source>
</evidence>
<dbReference type="CDD" id="cd00086">
    <property type="entry name" value="homeodomain"/>
    <property type="match status" value="1"/>
</dbReference>
<sequence>MALEAACNNDMKDTSAHLKSSYCIDSILGRCSAYSEQQSNRKEKINSKSQDTSTNEVPQVEIFPTFNGDIQRVFSSRSLGRSSERHVPVPCHVSEADAVDQRVRKTSASHGKSYKTKLLVKRHEALNEGPPGGDGVESAGGSQGADGPPDGQDGPRGAGDSECQTVTKDEPQSLSAGSDGEENVLKRKQRRYRTTFTSYQLEELERAFQKTHYPDVFTREELAMRLDLTEARVQVWFQNRRAKWRKREKAGVPGPGNPFPTGGLLPYADNQLPQSAGTLDSSWTLALHPPPFPPSPLGLCGYLGLGVLRHPFIAPFFGRIFTTLSSGTTIFRPSLSSAEPFTTSPGADPSEAADRRATSIAALRLKAKQHAVHVTDVNDKTRIPHDQEQFQP</sequence>
<feature type="region of interest" description="Disordered" evidence="9">
    <location>
        <begin position="98"/>
        <end position="187"/>
    </location>
</feature>
<dbReference type="Proteomes" id="UP000694388">
    <property type="component" value="Unplaced"/>
</dbReference>
<dbReference type="InterPro" id="IPR001356">
    <property type="entry name" value="HD"/>
</dbReference>
<keyword evidence="6 7" id="KW-0539">Nucleus</keyword>
<dbReference type="AlphaFoldDB" id="A0A8C4NIX4"/>
<evidence type="ECO:0000259" key="11">
    <source>
        <dbReference type="PROSITE" id="PS50803"/>
    </source>
</evidence>
<dbReference type="SUPFAM" id="SSF46689">
    <property type="entry name" value="Homeodomain-like"/>
    <property type="match status" value="1"/>
</dbReference>
<dbReference type="PROSITE" id="PS50071">
    <property type="entry name" value="HOMEOBOX_2"/>
    <property type="match status" value="1"/>
</dbReference>
<proteinExistence type="inferred from homology"/>
<keyword evidence="5 7" id="KW-0371">Homeobox</keyword>
<dbReference type="PROSITE" id="PS50803">
    <property type="entry name" value="OAR"/>
    <property type="match status" value="1"/>
</dbReference>
<dbReference type="GO" id="GO:0000977">
    <property type="term" value="F:RNA polymerase II transcription regulatory region sequence-specific DNA binding"/>
    <property type="evidence" value="ECO:0007669"/>
    <property type="project" value="TreeGrafter"/>
</dbReference>
<feature type="compositionally biased region" description="Polar residues" evidence="9">
    <location>
        <begin position="335"/>
        <end position="345"/>
    </location>
</feature>
<name>A0A8C4NIX4_EPTBU</name>
<feature type="compositionally biased region" description="Polar residues" evidence="9">
    <location>
        <begin position="162"/>
        <end position="176"/>
    </location>
</feature>
<dbReference type="InterPro" id="IPR009057">
    <property type="entry name" value="Homeodomain-like_sf"/>
</dbReference>
<reference evidence="12" key="2">
    <citation type="submission" date="2025-09" db="UniProtKB">
        <authorList>
            <consortium name="Ensembl"/>
        </authorList>
    </citation>
    <scope>IDENTIFICATION</scope>
</reference>
<dbReference type="Pfam" id="PF03826">
    <property type="entry name" value="OAR"/>
    <property type="match status" value="1"/>
</dbReference>
<evidence type="ECO:0000259" key="10">
    <source>
        <dbReference type="PROSITE" id="PS50071"/>
    </source>
</evidence>
<feature type="domain" description="Homeobox" evidence="10">
    <location>
        <begin position="187"/>
        <end position="247"/>
    </location>
</feature>
<dbReference type="InterPro" id="IPR003654">
    <property type="entry name" value="OAR_dom"/>
</dbReference>
<keyword evidence="3" id="KW-0217">Developmental protein</keyword>
<organism evidence="12 13">
    <name type="scientific">Eptatretus burgeri</name>
    <name type="common">Inshore hagfish</name>
    <dbReference type="NCBI Taxonomy" id="7764"/>
    <lineage>
        <taxon>Eukaryota</taxon>
        <taxon>Metazoa</taxon>
        <taxon>Chordata</taxon>
        <taxon>Craniata</taxon>
        <taxon>Vertebrata</taxon>
        <taxon>Cyclostomata</taxon>
        <taxon>Myxini</taxon>
        <taxon>Myxiniformes</taxon>
        <taxon>Myxinidae</taxon>
        <taxon>Eptatretinae</taxon>
        <taxon>Eptatretus</taxon>
    </lineage>
</organism>
<dbReference type="Ensembl" id="ENSEBUT00000005317.1">
    <property type="protein sequence ID" value="ENSEBUP00000004879.1"/>
    <property type="gene ID" value="ENSEBUG00000003387.1"/>
</dbReference>
<dbReference type="GO" id="GO:0000981">
    <property type="term" value="F:DNA-binding transcription factor activity, RNA polymerase II-specific"/>
    <property type="evidence" value="ECO:0007669"/>
    <property type="project" value="InterPro"/>
</dbReference>
<evidence type="ECO:0000256" key="4">
    <source>
        <dbReference type="ARBA" id="ARBA00023125"/>
    </source>
</evidence>
<feature type="region of interest" description="Disordered" evidence="9">
    <location>
        <begin position="335"/>
        <end position="354"/>
    </location>
</feature>
<evidence type="ECO:0000256" key="1">
    <source>
        <dbReference type="ARBA" id="ARBA00004123"/>
    </source>
</evidence>
<dbReference type="InterPro" id="IPR017970">
    <property type="entry name" value="Homeobox_CS"/>
</dbReference>
<dbReference type="PANTHER" id="PTHR24329:SF337">
    <property type="entry name" value="ARISTALESS RELATED HOMEOBOX"/>
    <property type="match status" value="1"/>
</dbReference>
<dbReference type="Gene3D" id="1.10.10.60">
    <property type="entry name" value="Homeodomain-like"/>
    <property type="match status" value="1"/>
</dbReference>
<evidence type="ECO:0000256" key="9">
    <source>
        <dbReference type="SAM" id="MobiDB-lite"/>
    </source>
</evidence>
<reference evidence="12" key="1">
    <citation type="submission" date="2025-08" db="UniProtKB">
        <authorList>
            <consortium name="Ensembl"/>
        </authorList>
    </citation>
    <scope>IDENTIFICATION</scope>
</reference>
<dbReference type="SMART" id="SM00389">
    <property type="entry name" value="HOX"/>
    <property type="match status" value="1"/>
</dbReference>
<evidence type="ECO:0000256" key="8">
    <source>
        <dbReference type="RuleBase" id="RU000682"/>
    </source>
</evidence>